<evidence type="ECO:0000256" key="11">
    <source>
        <dbReference type="ARBA" id="ARBA00022884"/>
    </source>
</evidence>
<dbReference type="PRINTS" id="PR00834">
    <property type="entry name" value="PROTEASES2C"/>
</dbReference>
<keyword evidence="11" id="KW-0694">RNA-binding</keyword>
<evidence type="ECO:0000256" key="2">
    <source>
        <dbReference type="ARBA" id="ARBA00004141"/>
    </source>
</evidence>
<evidence type="ECO:0000256" key="6">
    <source>
        <dbReference type="ARBA" id="ARBA00022692"/>
    </source>
</evidence>
<evidence type="ECO:0000256" key="17">
    <source>
        <dbReference type="SAM" id="Phobius"/>
    </source>
</evidence>
<dbReference type="Pfam" id="PF13365">
    <property type="entry name" value="Trypsin_2"/>
    <property type="match status" value="1"/>
</dbReference>
<evidence type="ECO:0000256" key="4">
    <source>
        <dbReference type="ARBA" id="ARBA00010541"/>
    </source>
</evidence>
<dbReference type="CDD" id="cd21159">
    <property type="entry name" value="XendoU"/>
    <property type="match status" value="1"/>
</dbReference>
<keyword evidence="7" id="KW-0540">Nuclease</keyword>
<dbReference type="Gene3D" id="3.40.50.300">
    <property type="entry name" value="P-loop containing nucleotide triphosphate hydrolases"/>
    <property type="match status" value="1"/>
</dbReference>
<proteinExistence type="inferred from homology"/>
<evidence type="ECO:0000256" key="16">
    <source>
        <dbReference type="SAM" id="MobiDB-lite"/>
    </source>
</evidence>
<evidence type="ECO:0000256" key="10">
    <source>
        <dbReference type="ARBA" id="ARBA00022801"/>
    </source>
</evidence>
<dbReference type="EMBL" id="CAMXCT020000071">
    <property type="protein sequence ID" value="CAL1126768.1"/>
    <property type="molecule type" value="Genomic_DNA"/>
</dbReference>
<dbReference type="Gene3D" id="1.10.287.70">
    <property type="match status" value="1"/>
</dbReference>
<evidence type="ECO:0000256" key="7">
    <source>
        <dbReference type="ARBA" id="ARBA00022722"/>
    </source>
</evidence>
<dbReference type="GO" id="GO:0016829">
    <property type="term" value="F:lyase activity"/>
    <property type="evidence" value="ECO:0007669"/>
    <property type="project" value="UniProtKB-KW"/>
</dbReference>
<dbReference type="GO" id="GO:0046872">
    <property type="term" value="F:metal ion binding"/>
    <property type="evidence" value="ECO:0007669"/>
    <property type="project" value="UniProtKB-KW"/>
</dbReference>
<feature type="transmembrane region" description="Helical" evidence="17">
    <location>
        <begin position="56"/>
        <end position="78"/>
    </location>
</feature>
<keyword evidence="12 17" id="KW-1133">Transmembrane helix</keyword>
<name>A0A9P1BH50_9DINO</name>
<evidence type="ECO:0000313" key="20">
    <source>
        <dbReference type="EMBL" id="CAL1126768.1"/>
    </source>
</evidence>
<keyword evidence="6 17" id="KW-0812">Transmembrane</keyword>
<dbReference type="InterPro" id="IPR018998">
    <property type="entry name" value="EndoU_C"/>
</dbReference>
<organism evidence="19">
    <name type="scientific">Cladocopium goreaui</name>
    <dbReference type="NCBI Taxonomy" id="2562237"/>
    <lineage>
        <taxon>Eukaryota</taxon>
        <taxon>Sar</taxon>
        <taxon>Alveolata</taxon>
        <taxon>Dinophyceae</taxon>
        <taxon>Suessiales</taxon>
        <taxon>Symbiodiniaceae</taxon>
        <taxon>Cladocopium</taxon>
    </lineage>
</organism>
<evidence type="ECO:0000259" key="18">
    <source>
        <dbReference type="PROSITE" id="PS51959"/>
    </source>
</evidence>
<evidence type="ECO:0000256" key="8">
    <source>
        <dbReference type="ARBA" id="ARBA00022723"/>
    </source>
</evidence>
<evidence type="ECO:0000256" key="3">
    <source>
        <dbReference type="ARBA" id="ARBA00010168"/>
    </source>
</evidence>
<gene>
    <name evidence="19" type="ORF">C1SCF055_LOCUS1902</name>
</gene>
<keyword evidence="10" id="KW-0378">Hydrolase</keyword>
<comment type="subunit">
    <text evidence="5">Monomer.</text>
</comment>
<dbReference type="GO" id="GO:0004521">
    <property type="term" value="F:RNA endonuclease activity"/>
    <property type="evidence" value="ECO:0007669"/>
    <property type="project" value="InterPro"/>
</dbReference>
<comment type="similarity">
    <text evidence="3">Belongs to the ENDOU family.</text>
</comment>
<dbReference type="SUPFAM" id="SSF81324">
    <property type="entry name" value="Voltage-gated potassium channels"/>
    <property type="match status" value="1"/>
</dbReference>
<dbReference type="SUPFAM" id="SSF50494">
    <property type="entry name" value="Trypsin-like serine proteases"/>
    <property type="match status" value="1"/>
</dbReference>
<dbReference type="GO" id="GO:0006508">
    <property type="term" value="P:proteolysis"/>
    <property type="evidence" value="ECO:0007669"/>
    <property type="project" value="InterPro"/>
</dbReference>
<reference evidence="19" key="1">
    <citation type="submission" date="2022-10" db="EMBL/GenBank/DDBJ databases">
        <authorList>
            <person name="Chen Y."/>
            <person name="Dougan E. K."/>
            <person name="Chan C."/>
            <person name="Rhodes N."/>
            <person name="Thang M."/>
        </authorList>
    </citation>
    <scope>NUCLEOTIDE SEQUENCE</scope>
</reference>
<evidence type="ECO:0000313" key="21">
    <source>
        <dbReference type="Proteomes" id="UP001152797"/>
    </source>
</evidence>
<evidence type="ECO:0000313" key="19">
    <source>
        <dbReference type="EMBL" id="CAI3973393.1"/>
    </source>
</evidence>
<evidence type="ECO:0000256" key="1">
    <source>
        <dbReference type="ARBA" id="ARBA00001936"/>
    </source>
</evidence>
<dbReference type="InterPro" id="IPR005821">
    <property type="entry name" value="Ion_trans_dom"/>
</dbReference>
<dbReference type="PROSITE" id="PS51959">
    <property type="entry name" value="ENDOU"/>
    <property type="match status" value="1"/>
</dbReference>
<dbReference type="PANTHER" id="PTHR12439:SF11">
    <property type="entry name" value="URIDYLATE-SPECIFIC ENDORIBONUCLEASE"/>
    <property type="match status" value="1"/>
</dbReference>
<evidence type="ECO:0000256" key="13">
    <source>
        <dbReference type="ARBA" id="ARBA00023136"/>
    </source>
</evidence>
<evidence type="ECO:0000256" key="14">
    <source>
        <dbReference type="ARBA" id="ARBA00023211"/>
    </source>
</evidence>
<dbReference type="PANTHER" id="PTHR12439">
    <property type="entry name" value="PLACENTAL PROTEIN 11-RELATED"/>
    <property type="match status" value="1"/>
</dbReference>
<dbReference type="Proteomes" id="UP001152797">
    <property type="component" value="Unassembled WGS sequence"/>
</dbReference>
<reference evidence="20" key="2">
    <citation type="submission" date="2024-04" db="EMBL/GenBank/DDBJ databases">
        <authorList>
            <person name="Chen Y."/>
            <person name="Shah S."/>
            <person name="Dougan E. K."/>
            <person name="Thang M."/>
            <person name="Chan C."/>
        </authorList>
    </citation>
    <scope>NUCLEOTIDE SEQUENCE [LARGE SCALE GENOMIC DNA]</scope>
</reference>
<evidence type="ECO:0000256" key="15">
    <source>
        <dbReference type="ARBA" id="ARBA00023239"/>
    </source>
</evidence>
<comment type="similarity">
    <text evidence="4">Belongs to the peptidase S1C family.</text>
</comment>
<dbReference type="InterPro" id="IPR037227">
    <property type="entry name" value="EndoU-like"/>
</dbReference>
<dbReference type="SUPFAM" id="SSF142877">
    <property type="entry name" value="EndoU-like"/>
    <property type="match status" value="1"/>
</dbReference>
<comment type="caution">
    <text evidence="19">The sequence shown here is derived from an EMBL/GenBank/DDBJ whole genome shotgun (WGS) entry which is preliminary data.</text>
</comment>
<keyword evidence="13 17" id="KW-0472">Membrane</keyword>
<feature type="domain" description="EndoU" evidence="18">
    <location>
        <begin position="437"/>
        <end position="732"/>
    </location>
</feature>
<dbReference type="Gene3D" id="2.40.10.10">
    <property type="entry name" value="Trypsin-like serine proteases"/>
    <property type="match status" value="2"/>
</dbReference>
<comment type="subcellular location">
    <subcellularLocation>
        <location evidence="2">Membrane</location>
        <topology evidence="2">Multi-pass membrane protein</topology>
    </subcellularLocation>
</comment>
<keyword evidence="14" id="KW-0464">Manganese</keyword>
<dbReference type="Pfam" id="PF09412">
    <property type="entry name" value="XendoU"/>
    <property type="match status" value="1"/>
</dbReference>
<feature type="region of interest" description="Disordered" evidence="16">
    <location>
        <begin position="1049"/>
        <end position="1083"/>
    </location>
</feature>
<keyword evidence="15" id="KW-0456">Lyase</keyword>
<dbReference type="GO" id="GO:0005216">
    <property type="term" value="F:monoatomic ion channel activity"/>
    <property type="evidence" value="ECO:0007669"/>
    <property type="project" value="InterPro"/>
</dbReference>
<keyword evidence="21" id="KW-1185">Reference proteome</keyword>
<dbReference type="GO" id="GO:0003723">
    <property type="term" value="F:RNA binding"/>
    <property type="evidence" value="ECO:0007669"/>
    <property type="project" value="UniProtKB-KW"/>
</dbReference>
<dbReference type="InterPro" id="IPR043504">
    <property type="entry name" value="Peptidase_S1_PA_chymotrypsin"/>
</dbReference>
<evidence type="ECO:0000256" key="12">
    <source>
        <dbReference type="ARBA" id="ARBA00022989"/>
    </source>
</evidence>
<dbReference type="InterPro" id="IPR001940">
    <property type="entry name" value="Peptidase_S1C"/>
</dbReference>
<dbReference type="EMBL" id="CAMXCT010000071">
    <property type="protein sequence ID" value="CAI3973393.1"/>
    <property type="molecule type" value="Genomic_DNA"/>
</dbReference>
<dbReference type="InterPro" id="IPR039787">
    <property type="entry name" value="ENDOU"/>
</dbReference>
<dbReference type="Pfam" id="PF02492">
    <property type="entry name" value="cobW"/>
    <property type="match status" value="1"/>
</dbReference>
<keyword evidence="8" id="KW-0479">Metal-binding</keyword>
<dbReference type="InterPro" id="IPR003495">
    <property type="entry name" value="CobW/HypB/UreG_nucleotide-bd"/>
</dbReference>
<feature type="transmembrane region" description="Helical" evidence="17">
    <location>
        <begin position="123"/>
        <end position="145"/>
    </location>
</feature>
<dbReference type="GO" id="GO:0016020">
    <property type="term" value="C:membrane"/>
    <property type="evidence" value="ECO:0007669"/>
    <property type="project" value="UniProtKB-SubCell"/>
</dbReference>
<sequence>MSRTEEGGDGSSVLAIAGVMRILRLLRLARLLRGFLICHELRLLVTGMMLALPTVVWAGVLFGIVVYLGTMFSVILLGNMNELRQYFGTFGLALWSHFVIVTMETWPDVADAVLEVASPLWGVYFVVFICVSSMSLMNLVTGVIAEKLLTTTDDPTPEVQVDELEVFQKEKDALKADLQEVLQDEDQMGGDHFFFVLESPKIRAWLNKLQVSAELPTNDLFALLCCEKREWLTLDELVDGIFSLRGSSMRTHSLLLQQDLRRYGREELASLEELQRDVEEKTVEHLNSLQQNLEEVGVDSFGLGILVGVFGSIFVDNLRGVDLEGGNALASSGGFVMPNFFFQGARDIFSNVRQDAAQSTQRFKETGRFAEIYAGIERSQEMAMLRSIDALREQVPPGATREILFSLLRRAALSSSQLGSALYDFALRLQAKEPARHREDVVEILDELWALDEGRCAVSARRPGEGGRRPWLDADADILLDEQVPALRTTLAECAKRPLFAFVAPEILARPTFLTLVRIFDVFQPAEASQANGSTPGPYSPVEFSAIDEFLEQVTRTSVMRRAFRHITKTLPIVLTRQWKEVLFKLWFQRRDGKPCVFEHVFLGNLTEDISGQPVAGGFHSWLKFYLEEVRGTARYLGYIYNNAEAGLVNSRYVSGKFVWDYDGHKLVKDQGGFFIGTSPEWQLAVGTVAYFETSTPGMARQNGWIPWSGAYDEGYTKETTMHGQRYRHVLCRSGHSNNLQDVKDVLVEDSGRLVTSYAIYLGPEVQKDTLGLDQICTSAELAQQLPRWVVEDGIAAYEEGQLCQECVRFCVARGCRSVSEALVALREALVFDLEDAVAAAKEGYPRILALVQDTLEVIPVLLRHADNLSRWALGGEKEILVTLKFFEKIELRSHHLPSLLEELRAQGRRGPRLHQPIRLLLTGRADGAPISDLVQLLELAQWEGGDAAGVRLNDRIALVRQIFSEPPFEAPSRSGSGGQATFGIFGLRSTFTQFRSNCCTPRVESIFDGIEEARRQQDEAERNMKLAQRELIRGKGTVDMLEQYGTEAREAHQEKDKALRQRDAAEEARRGAEAQRDEAYRAKEAAEASEAYAKEQAEVFQQARLKAEARQRKAEEQVRKKQKKIQSLQRMLAEIGAESDSDAPPDERAPAFFVNEDGTKVPRPRTRKERMGMAYREAESARYELRIGMVLAFIGKRQVFYGRGFAVLGCASYGWSLGSAWVNLVLLALLALSSGLKLSDKQEFDYDHLQSSIVRIQTVGASFDWFRPFNPQDGQVSLGSGFIVQTEPYILIATNQHVINDALRVQVQLLLHSQMKWDVQIVSACPKFDLALLTLKDDQGFKATLRKAHLEVQPLILSQHVAEMGEDVVALGFPLGQNSLKISKGNVAGNEIVSNNLCIQSTAPISPGNSGGPLLDTAGKEVLGVNFAGATRGENINYVIPAFRVQALINLHLKEQQSPPWIRGGFKTPGHGLVIIHPNEALYNYSEGCKEGVFVGRVHDDGFMSKAKPALQEGSMLLSVAGRPLDRFSKADIKDLMHGKAALEDLFFIQSDLKSDVSFQSCLKGKITDHKVNTSKTPDFDQGIVFVDEPVTDGWTQQYEIFGDVGVMAMTQNHVAEAFARSGSPKITRWLLPERAIKPRLMCLARMIDAILVTGLPASGRSTLLLQLLKDPDLADARCAAGCASIAMPERLAWPCVHYAEVFDFGSGCLCCSPEGDLSRLLNDLCSRQDELKLTHLLIETTGVADPAPFIKLFDNDKYRRQFTLRCVLNVVDLLHVQSILDENKDTGDQSAGSRGRVQLRCSDILILNHADELSESSVEATKRMLLSATEEASAPEILGPCSFCSLGKTLLSSIAAVGNRSERRVAPTTCEALPRPSMFQLRFGPGVHDAACSTCCLVRRGAASLEAVLAMLQLLLDSGEAYRIQGYLSFLPQDLEPGHRPTLGSDVFPPPLERLWAMPMVVVEGYYRRPLKLSPVLRAGAEPAASRPWQETAFDSAVADRGGCKIFLCGPRLDEAQLKVQLKQCVAPSFELILGTQLRSESQGRKGGCLVCRFLGLQKHQCRKIGKGCS</sequence>
<dbReference type="InterPro" id="IPR027417">
    <property type="entry name" value="P-loop_NTPase"/>
</dbReference>
<dbReference type="GO" id="GO:0004252">
    <property type="term" value="F:serine-type endopeptidase activity"/>
    <property type="evidence" value="ECO:0007669"/>
    <property type="project" value="InterPro"/>
</dbReference>
<keyword evidence="9" id="KW-0255">Endonuclease</keyword>
<protein>
    <recommendedName>
        <fullName evidence="18">EndoU domain-containing protein</fullName>
    </recommendedName>
</protein>
<dbReference type="InterPro" id="IPR009003">
    <property type="entry name" value="Peptidase_S1_PA"/>
</dbReference>
<dbReference type="SUPFAM" id="SSF52540">
    <property type="entry name" value="P-loop containing nucleoside triphosphate hydrolases"/>
    <property type="match status" value="1"/>
</dbReference>
<dbReference type="OrthoDB" id="448908at2759"/>
<evidence type="ECO:0000256" key="5">
    <source>
        <dbReference type="ARBA" id="ARBA00011245"/>
    </source>
</evidence>
<dbReference type="EMBL" id="CAMXCT030000071">
    <property type="protein sequence ID" value="CAL4760705.1"/>
    <property type="molecule type" value="Genomic_DNA"/>
</dbReference>
<accession>A0A9P1BH50</accession>
<evidence type="ECO:0000256" key="9">
    <source>
        <dbReference type="ARBA" id="ARBA00022759"/>
    </source>
</evidence>
<comment type="cofactor">
    <cofactor evidence="1">
        <name>Mn(2+)</name>
        <dbReference type="ChEBI" id="CHEBI:29035"/>
    </cofactor>
</comment>
<dbReference type="Pfam" id="PF00520">
    <property type="entry name" value="Ion_trans"/>
    <property type="match status" value="1"/>
</dbReference>